<proteinExistence type="predicted"/>
<keyword evidence="2" id="KW-1185">Reference proteome</keyword>
<reference evidence="1 2" key="1">
    <citation type="submission" date="2014-10" db="EMBL/GenBank/DDBJ databases">
        <title>Pedobacter Kyungheensis.</title>
        <authorList>
            <person name="Anderson B.M."/>
            <person name="Newman J.D."/>
        </authorList>
    </citation>
    <scope>NUCLEOTIDE SEQUENCE [LARGE SCALE GENOMIC DNA]</scope>
    <source>
        <strain evidence="1 2">KACC 16221</strain>
    </source>
</reference>
<dbReference type="EMBL" id="JSYN01000002">
    <property type="protein sequence ID" value="KIA96571.1"/>
    <property type="molecule type" value="Genomic_DNA"/>
</dbReference>
<dbReference type="Proteomes" id="UP000031246">
    <property type="component" value="Unassembled WGS sequence"/>
</dbReference>
<sequence length="96" mass="10713">MDNDKNSGALNGADRARFEEGLVETRYTEQGEPWYVIRDGLNVEEYAVLAKSVLETEKDIAHDFKGKVISESGDSEAFFDYKSGWFLEGLAGGEIE</sequence>
<name>A0A0C1DG47_9SPHI</name>
<dbReference type="AlphaFoldDB" id="A0A0C1DG47"/>
<gene>
    <name evidence="1" type="ORF">OC25_02175</name>
</gene>
<evidence type="ECO:0000313" key="1">
    <source>
        <dbReference type="EMBL" id="KIA96571.1"/>
    </source>
</evidence>
<accession>A0A0C1DG47</accession>
<organism evidence="1 2">
    <name type="scientific">Pedobacter kyungheensis</name>
    <dbReference type="NCBI Taxonomy" id="1069985"/>
    <lineage>
        <taxon>Bacteria</taxon>
        <taxon>Pseudomonadati</taxon>
        <taxon>Bacteroidota</taxon>
        <taxon>Sphingobacteriia</taxon>
        <taxon>Sphingobacteriales</taxon>
        <taxon>Sphingobacteriaceae</taxon>
        <taxon>Pedobacter</taxon>
    </lineage>
</organism>
<evidence type="ECO:0000313" key="2">
    <source>
        <dbReference type="Proteomes" id="UP000031246"/>
    </source>
</evidence>
<protein>
    <submittedName>
        <fullName evidence="1">Uncharacterized protein</fullName>
    </submittedName>
</protein>
<comment type="caution">
    <text evidence="1">The sequence shown here is derived from an EMBL/GenBank/DDBJ whole genome shotgun (WGS) entry which is preliminary data.</text>
</comment>